<accession>A0A1I6SI91</accession>
<evidence type="ECO:0000313" key="4">
    <source>
        <dbReference type="Proteomes" id="UP000199312"/>
    </source>
</evidence>
<dbReference type="Pfam" id="PF00072">
    <property type="entry name" value="Response_reg"/>
    <property type="match status" value="1"/>
</dbReference>
<evidence type="ECO:0000256" key="1">
    <source>
        <dbReference type="PROSITE-ProRule" id="PRU00169"/>
    </source>
</evidence>
<dbReference type="RefSeq" id="WP_090229516.1">
    <property type="nucleotide sequence ID" value="NZ_FOZP01000009.1"/>
</dbReference>
<reference evidence="4" key="1">
    <citation type="submission" date="2016-10" db="EMBL/GenBank/DDBJ databases">
        <authorList>
            <person name="Varghese N."/>
            <person name="Submissions S."/>
        </authorList>
    </citation>
    <scope>NUCLEOTIDE SEQUENCE [LARGE SCALE GENOMIC DNA]</scope>
    <source>
        <strain evidence="4">DSM 24450</strain>
    </source>
</reference>
<protein>
    <submittedName>
        <fullName evidence="3">CheY chemotaxis protein or a CheY-like REC (Receiver) domain</fullName>
    </submittedName>
</protein>
<organism evidence="3 4">
    <name type="scientific">Lutibacter maritimus</name>
    <dbReference type="NCBI Taxonomy" id="593133"/>
    <lineage>
        <taxon>Bacteria</taxon>
        <taxon>Pseudomonadati</taxon>
        <taxon>Bacteroidota</taxon>
        <taxon>Flavobacteriia</taxon>
        <taxon>Flavobacteriales</taxon>
        <taxon>Flavobacteriaceae</taxon>
        <taxon>Lutibacter</taxon>
    </lineage>
</organism>
<keyword evidence="1" id="KW-0597">Phosphoprotein</keyword>
<dbReference type="PROSITE" id="PS50110">
    <property type="entry name" value="RESPONSE_REGULATORY"/>
    <property type="match status" value="1"/>
</dbReference>
<dbReference type="STRING" id="593133.SAMN04488006_3055"/>
<dbReference type="InterPro" id="IPR001789">
    <property type="entry name" value="Sig_transdc_resp-reg_receiver"/>
</dbReference>
<dbReference type="PANTHER" id="PTHR44520:SF2">
    <property type="entry name" value="RESPONSE REGULATOR RCP1"/>
    <property type="match status" value="1"/>
</dbReference>
<dbReference type="CDD" id="cd17557">
    <property type="entry name" value="REC_Rcp-like"/>
    <property type="match status" value="1"/>
</dbReference>
<evidence type="ECO:0000313" key="3">
    <source>
        <dbReference type="EMBL" id="SFS76691.1"/>
    </source>
</evidence>
<sequence length="141" mass="16030">MKNSNLTILLVEDDKVDAMTIQRALKELKILNPVVICENGLEALNYLNNLENALPGIILLDINMPKMNGIEFLEHRKKNNAINLIPTVVLTTSKDEQDKVESFNLGVAGYMIKPVDYMQFVEVVKTINLYWTLSELPNNNR</sequence>
<dbReference type="AlphaFoldDB" id="A0A1I6SI91"/>
<proteinExistence type="predicted"/>
<dbReference type="GO" id="GO:0000160">
    <property type="term" value="P:phosphorelay signal transduction system"/>
    <property type="evidence" value="ECO:0007669"/>
    <property type="project" value="InterPro"/>
</dbReference>
<evidence type="ECO:0000259" key="2">
    <source>
        <dbReference type="PROSITE" id="PS50110"/>
    </source>
</evidence>
<feature type="domain" description="Response regulatory" evidence="2">
    <location>
        <begin position="7"/>
        <end position="128"/>
    </location>
</feature>
<dbReference type="InterPro" id="IPR011006">
    <property type="entry name" value="CheY-like_superfamily"/>
</dbReference>
<dbReference type="PANTHER" id="PTHR44520">
    <property type="entry name" value="RESPONSE REGULATOR RCP1-RELATED"/>
    <property type="match status" value="1"/>
</dbReference>
<dbReference type="SMART" id="SM00448">
    <property type="entry name" value="REC"/>
    <property type="match status" value="1"/>
</dbReference>
<feature type="modified residue" description="4-aspartylphosphate" evidence="1">
    <location>
        <position position="61"/>
    </location>
</feature>
<dbReference type="SUPFAM" id="SSF52172">
    <property type="entry name" value="CheY-like"/>
    <property type="match status" value="1"/>
</dbReference>
<dbReference type="InterPro" id="IPR052893">
    <property type="entry name" value="TCS_response_regulator"/>
</dbReference>
<dbReference type="Gene3D" id="3.40.50.2300">
    <property type="match status" value="1"/>
</dbReference>
<keyword evidence="4" id="KW-1185">Reference proteome</keyword>
<dbReference type="EMBL" id="FOZP01000009">
    <property type="protein sequence ID" value="SFS76691.1"/>
    <property type="molecule type" value="Genomic_DNA"/>
</dbReference>
<dbReference type="OrthoDB" id="7631574at2"/>
<gene>
    <name evidence="3" type="ORF">SAMN04488006_3055</name>
</gene>
<dbReference type="Proteomes" id="UP000199312">
    <property type="component" value="Unassembled WGS sequence"/>
</dbReference>
<name>A0A1I6SI91_9FLAO</name>